<dbReference type="SUPFAM" id="SSF52799">
    <property type="entry name" value="(Phosphotyrosine protein) phosphatases II"/>
    <property type="match status" value="1"/>
</dbReference>
<dbReference type="PANTHER" id="PTHR31126">
    <property type="entry name" value="TYROSINE-PROTEIN PHOSPHATASE"/>
    <property type="match status" value="1"/>
</dbReference>
<dbReference type="PROSITE" id="PS00383">
    <property type="entry name" value="TYR_PHOSPHATASE_1"/>
    <property type="match status" value="1"/>
</dbReference>
<dbReference type="RefSeq" id="WP_185047301.1">
    <property type="nucleotide sequence ID" value="NZ_BAABIX010000051.1"/>
</dbReference>
<dbReference type="AlphaFoldDB" id="A0A840NXL6"/>
<gene>
    <name evidence="4" type="ORF">HNP84_000089</name>
</gene>
<dbReference type="Gene3D" id="3.90.190.10">
    <property type="entry name" value="Protein tyrosine phosphatase superfamily"/>
    <property type="match status" value="1"/>
</dbReference>
<dbReference type="InterPro" id="IPR029021">
    <property type="entry name" value="Prot-tyrosine_phosphatase-like"/>
</dbReference>
<comment type="similarity">
    <text evidence="1">Belongs to the protein-tyrosine phosphatase family.</text>
</comment>
<evidence type="ECO:0000256" key="1">
    <source>
        <dbReference type="ARBA" id="ARBA00009580"/>
    </source>
</evidence>
<evidence type="ECO:0000259" key="3">
    <source>
        <dbReference type="PROSITE" id="PS50056"/>
    </source>
</evidence>
<dbReference type="EMBL" id="JACHGN010000001">
    <property type="protein sequence ID" value="MBB5130401.1"/>
    <property type="molecule type" value="Genomic_DNA"/>
</dbReference>
<dbReference type="Proteomes" id="UP000578449">
    <property type="component" value="Unassembled WGS sequence"/>
</dbReference>
<comment type="caution">
    <text evidence="4">The sequence shown here is derived from an EMBL/GenBank/DDBJ whole genome shotgun (WGS) entry which is preliminary data.</text>
</comment>
<dbReference type="InterPro" id="IPR000387">
    <property type="entry name" value="Tyr_Pase_dom"/>
</dbReference>
<reference evidence="4 5" key="1">
    <citation type="submission" date="2020-08" db="EMBL/GenBank/DDBJ databases">
        <title>Genomic Encyclopedia of Type Strains, Phase IV (KMG-IV): sequencing the most valuable type-strain genomes for metagenomic binning, comparative biology and taxonomic classification.</title>
        <authorList>
            <person name="Goeker M."/>
        </authorList>
    </citation>
    <scope>NUCLEOTIDE SEQUENCE [LARGE SCALE GENOMIC DNA]</scope>
    <source>
        <strain evidence="4 5">DSM 45615</strain>
    </source>
</reference>
<dbReference type="EC" id="3.1.3.48" evidence="4"/>
<feature type="compositionally biased region" description="Basic and acidic residues" evidence="2">
    <location>
        <begin position="247"/>
        <end position="257"/>
    </location>
</feature>
<evidence type="ECO:0000313" key="5">
    <source>
        <dbReference type="Proteomes" id="UP000578449"/>
    </source>
</evidence>
<dbReference type="InterPro" id="IPR026893">
    <property type="entry name" value="Tyr/Ser_Pase_IphP-type"/>
</dbReference>
<dbReference type="GO" id="GO:0004725">
    <property type="term" value="F:protein tyrosine phosphatase activity"/>
    <property type="evidence" value="ECO:0007669"/>
    <property type="project" value="UniProtKB-EC"/>
</dbReference>
<organism evidence="4 5">
    <name type="scientific">Thermocatellispora tengchongensis</name>
    <dbReference type="NCBI Taxonomy" id="1073253"/>
    <lineage>
        <taxon>Bacteria</taxon>
        <taxon>Bacillati</taxon>
        <taxon>Actinomycetota</taxon>
        <taxon>Actinomycetes</taxon>
        <taxon>Streptosporangiales</taxon>
        <taxon>Streptosporangiaceae</taxon>
        <taxon>Thermocatellispora</taxon>
    </lineage>
</organism>
<dbReference type="PROSITE" id="PS50056">
    <property type="entry name" value="TYR_PHOSPHATASE_2"/>
    <property type="match status" value="1"/>
</dbReference>
<keyword evidence="4" id="KW-0378">Hydrolase</keyword>
<dbReference type="Pfam" id="PF13350">
    <property type="entry name" value="Y_phosphatase3"/>
    <property type="match status" value="1"/>
</dbReference>
<keyword evidence="5" id="KW-1185">Reference proteome</keyword>
<dbReference type="InterPro" id="IPR016130">
    <property type="entry name" value="Tyr_Pase_AS"/>
</dbReference>
<proteinExistence type="inferred from homology"/>
<dbReference type="PANTHER" id="PTHR31126:SF1">
    <property type="entry name" value="TYROSINE SPECIFIC PROTEIN PHOSPHATASES DOMAIN-CONTAINING PROTEIN"/>
    <property type="match status" value="1"/>
</dbReference>
<sequence length="268" mass="29871">MIRHIEFDRLHNFRDVGGYVTADGRRVRWRRLYRSDSLGALTGADAERFLRLGIRTVIDLRHPDEAEAQGRVPGRDGYRYHNLSVEQQPWDRAAYDPRAGLGRFFADHYRRVAEMGTAELADALRLIADADNAPVVVHCAAGKDRTGVVTALVLALLGVPHEDVIADYALTDLAAEKFARDWLARHPGEEIPWAGFGRAPAEAMRLFLTELCAAHGSVRSYCRNALGIGDDLVERLRDHLLEDLGDGDRDRSLERSSPHAATDGRLGE</sequence>
<accession>A0A840NXL6</accession>
<name>A0A840NXL6_9ACTN</name>
<evidence type="ECO:0000256" key="2">
    <source>
        <dbReference type="SAM" id="MobiDB-lite"/>
    </source>
</evidence>
<feature type="region of interest" description="Disordered" evidence="2">
    <location>
        <begin position="247"/>
        <end position="268"/>
    </location>
</feature>
<evidence type="ECO:0000313" key="4">
    <source>
        <dbReference type="EMBL" id="MBB5130401.1"/>
    </source>
</evidence>
<feature type="domain" description="Tyrosine specific protein phosphatases" evidence="3">
    <location>
        <begin position="118"/>
        <end position="165"/>
    </location>
</feature>
<protein>
    <submittedName>
        <fullName evidence="4">Protein-tyrosine phosphatase</fullName>
        <ecNumber evidence="4">3.1.3.48</ecNumber>
    </submittedName>
</protein>